<evidence type="ECO:0000256" key="1">
    <source>
        <dbReference type="SAM" id="Phobius"/>
    </source>
</evidence>
<keyword evidence="3" id="KW-1185">Reference proteome</keyword>
<feature type="transmembrane region" description="Helical" evidence="1">
    <location>
        <begin position="183"/>
        <end position="202"/>
    </location>
</feature>
<feature type="transmembrane region" description="Helical" evidence="1">
    <location>
        <begin position="104"/>
        <end position="131"/>
    </location>
</feature>
<dbReference type="OrthoDB" id="9784784at2"/>
<keyword evidence="1" id="KW-0472">Membrane</keyword>
<evidence type="ECO:0000313" key="3">
    <source>
        <dbReference type="Proteomes" id="UP000184386"/>
    </source>
</evidence>
<dbReference type="PANTHER" id="PTHR37305">
    <property type="entry name" value="INTEGRAL MEMBRANE PROTEIN-RELATED"/>
    <property type="match status" value="1"/>
</dbReference>
<feature type="transmembrane region" description="Helical" evidence="1">
    <location>
        <begin position="208"/>
        <end position="227"/>
    </location>
</feature>
<dbReference type="GO" id="GO:0005886">
    <property type="term" value="C:plasma membrane"/>
    <property type="evidence" value="ECO:0007669"/>
    <property type="project" value="UniProtKB-SubCell"/>
</dbReference>
<feature type="transmembrane region" description="Helical" evidence="1">
    <location>
        <begin position="60"/>
        <end position="83"/>
    </location>
</feature>
<organism evidence="2 3">
    <name type="scientific">Anaerocolumna jejuensis DSM 15929</name>
    <dbReference type="NCBI Taxonomy" id="1121322"/>
    <lineage>
        <taxon>Bacteria</taxon>
        <taxon>Bacillati</taxon>
        <taxon>Bacillota</taxon>
        <taxon>Clostridia</taxon>
        <taxon>Lachnospirales</taxon>
        <taxon>Lachnospiraceae</taxon>
        <taxon>Anaerocolumna</taxon>
    </lineage>
</organism>
<dbReference type="AlphaFoldDB" id="A0A1M6M329"/>
<name>A0A1M6M329_9FIRM</name>
<feature type="transmembrane region" description="Helical" evidence="1">
    <location>
        <begin position="21"/>
        <end position="40"/>
    </location>
</feature>
<sequence length="235" mass="25873">MWKLIKLEWGKNNTARYFLGAAVLIALVGLFMYAQCYLGIANDESTGVPDSAPGMETMAVQIELFTNLCFLVFTAVMMSSFIITPYKNKTMNLMFSYPIKRQKIVVSQMLSVWLFCFAALMIGKLFIYGILAAAGGSAKASFPLGYNMAEISFYIQITLKSAVTITLGFIALFIGRLMNSSKAAIITAFLLFSVMNGTVGNFTVRDNAIVPLTLVIISLVCAYLSVYKVEVKDLK</sequence>
<protein>
    <submittedName>
        <fullName evidence="2">ABC-2 family transporter protein</fullName>
    </submittedName>
</protein>
<dbReference type="RefSeq" id="WP_073273221.1">
    <property type="nucleotide sequence ID" value="NZ_FRAC01000007.1"/>
</dbReference>
<dbReference type="GO" id="GO:0140359">
    <property type="term" value="F:ABC-type transporter activity"/>
    <property type="evidence" value="ECO:0007669"/>
    <property type="project" value="InterPro"/>
</dbReference>
<dbReference type="PANTHER" id="PTHR37305:SF1">
    <property type="entry name" value="MEMBRANE PROTEIN"/>
    <property type="match status" value="1"/>
</dbReference>
<dbReference type="EMBL" id="FRAC01000007">
    <property type="protein sequence ID" value="SHJ77871.1"/>
    <property type="molecule type" value="Genomic_DNA"/>
</dbReference>
<keyword evidence="1" id="KW-1133">Transmembrane helix</keyword>
<proteinExistence type="predicted"/>
<evidence type="ECO:0000313" key="2">
    <source>
        <dbReference type="EMBL" id="SHJ77871.1"/>
    </source>
</evidence>
<accession>A0A1M6M329</accession>
<dbReference type="Proteomes" id="UP000184386">
    <property type="component" value="Unassembled WGS sequence"/>
</dbReference>
<feature type="transmembrane region" description="Helical" evidence="1">
    <location>
        <begin position="151"/>
        <end position="174"/>
    </location>
</feature>
<keyword evidence="1" id="KW-0812">Transmembrane</keyword>
<reference evidence="2 3" key="1">
    <citation type="submission" date="2016-11" db="EMBL/GenBank/DDBJ databases">
        <authorList>
            <person name="Jaros S."/>
            <person name="Januszkiewicz K."/>
            <person name="Wedrychowicz H."/>
        </authorList>
    </citation>
    <scope>NUCLEOTIDE SEQUENCE [LARGE SCALE GENOMIC DNA]</scope>
    <source>
        <strain evidence="2 3">DSM 15929</strain>
    </source>
</reference>
<dbReference type="STRING" id="1121322.SAMN02745136_00822"/>
<gene>
    <name evidence="2" type="ORF">SAMN02745136_00822</name>
</gene>